<dbReference type="InterPro" id="IPR014729">
    <property type="entry name" value="Rossmann-like_a/b/a_fold"/>
</dbReference>
<evidence type="ECO:0000256" key="8">
    <source>
        <dbReference type="ARBA" id="ARBA00048174"/>
    </source>
</evidence>
<feature type="domain" description="Non-canonical purine NTP phosphatase/PRRC1" evidence="12">
    <location>
        <begin position="158"/>
        <end position="322"/>
    </location>
</feature>
<evidence type="ECO:0000256" key="6">
    <source>
        <dbReference type="ARBA" id="ARBA00023080"/>
    </source>
</evidence>
<feature type="domain" description="Cytidyltransferase-like" evidence="11">
    <location>
        <begin position="8"/>
        <end position="138"/>
    </location>
</feature>
<proteinExistence type="inferred from homology"/>
<evidence type="ECO:0000256" key="7">
    <source>
        <dbReference type="ARBA" id="ARBA00023211"/>
    </source>
</evidence>
<organism evidence="13 14">
    <name type="scientific">Candidatus Sysuiplasma superficiale</name>
    <dbReference type="NCBI Taxonomy" id="2823368"/>
    <lineage>
        <taxon>Archaea</taxon>
        <taxon>Methanobacteriati</taxon>
        <taxon>Thermoplasmatota</taxon>
        <taxon>Thermoplasmata</taxon>
        <taxon>Candidatus Sysuiplasmatales</taxon>
        <taxon>Candidatus Sysuiplasmataceae</taxon>
        <taxon>Candidatus Sysuiplasma</taxon>
    </lineage>
</organism>
<dbReference type="InterPro" id="IPR050299">
    <property type="entry name" value="YjjX_NTPase"/>
</dbReference>
<evidence type="ECO:0000256" key="3">
    <source>
        <dbReference type="ARBA" id="ARBA00022741"/>
    </source>
</evidence>
<keyword evidence="7 10" id="KW-0464">Manganese</keyword>
<dbReference type="InterPro" id="IPR004821">
    <property type="entry name" value="Cyt_trans-like"/>
</dbReference>
<dbReference type="SUPFAM" id="SSF52374">
    <property type="entry name" value="Nucleotidylyl transferase"/>
    <property type="match status" value="1"/>
</dbReference>
<keyword evidence="4 10" id="KW-0378">Hydrolase</keyword>
<reference evidence="13" key="1">
    <citation type="submission" date="2021-05" db="EMBL/GenBank/DDBJ databases">
        <title>Genomic insights into ecological role and evolution of a novel Thermoplasmata order Candidatus Sysuiplasmatales.</title>
        <authorList>
            <person name="Yuan Y."/>
        </authorList>
    </citation>
    <scope>NUCLEOTIDE SEQUENCE</scope>
    <source>
        <strain evidence="13">TUT19-bin139</strain>
    </source>
</reference>
<dbReference type="SUPFAM" id="SSF52972">
    <property type="entry name" value="ITPase-like"/>
    <property type="match status" value="1"/>
</dbReference>
<dbReference type="AlphaFoldDB" id="A0A8J7YRF4"/>
<evidence type="ECO:0000313" key="14">
    <source>
        <dbReference type="Proteomes" id="UP000750197"/>
    </source>
</evidence>
<comment type="caution">
    <text evidence="10">Lacks conserved residue(s) required for the propagation of feature annotation.</text>
</comment>
<dbReference type="Pfam" id="PF01467">
    <property type="entry name" value="CTP_transf_like"/>
    <property type="match status" value="1"/>
</dbReference>
<comment type="catalytic activity">
    <reaction evidence="8 10">
        <text>ITP + H2O = IDP + phosphate + H(+)</text>
        <dbReference type="Rhea" id="RHEA:28330"/>
        <dbReference type="ChEBI" id="CHEBI:15377"/>
        <dbReference type="ChEBI" id="CHEBI:15378"/>
        <dbReference type="ChEBI" id="CHEBI:43474"/>
        <dbReference type="ChEBI" id="CHEBI:58280"/>
        <dbReference type="ChEBI" id="CHEBI:61402"/>
        <dbReference type="EC" id="3.6.1.73"/>
    </reaction>
</comment>
<dbReference type="GO" id="GO:0009117">
    <property type="term" value="P:nucleotide metabolic process"/>
    <property type="evidence" value="ECO:0007669"/>
    <property type="project" value="UniProtKB-KW"/>
</dbReference>
<comment type="cofactor">
    <cofactor evidence="1">
        <name>Mn(2+)</name>
        <dbReference type="ChEBI" id="CHEBI:29035"/>
    </cofactor>
</comment>
<gene>
    <name evidence="13" type="primary">yjjX</name>
    <name evidence="13" type="ORF">KIY12_00720</name>
</gene>
<dbReference type="GO" id="GO:0046872">
    <property type="term" value="F:metal ion binding"/>
    <property type="evidence" value="ECO:0007669"/>
    <property type="project" value="UniProtKB-KW"/>
</dbReference>
<dbReference type="Gene3D" id="3.90.950.10">
    <property type="match status" value="1"/>
</dbReference>
<keyword evidence="5 10" id="KW-0460">Magnesium</keyword>
<dbReference type="Proteomes" id="UP000750197">
    <property type="component" value="Unassembled WGS sequence"/>
</dbReference>
<dbReference type="GO" id="GO:0006772">
    <property type="term" value="P:thiamine metabolic process"/>
    <property type="evidence" value="ECO:0007669"/>
    <property type="project" value="TreeGrafter"/>
</dbReference>
<dbReference type="PANTHER" id="PTHR34699">
    <property type="match status" value="1"/>
</dbReference>
<dbReference type="InterPro" id="IPR026533">
    <property type="entry name" value="NTPase/PRRC1"/>
</dbReference>
<evidence type="ECO:0000256" key="5">
    <source>
        <dbReference type="ARBA" id="ARBA00022842"/>
    </source>
</evidence>
<dbReference type="HAMAP" id="MF_00648">
    <property type="entry name" value="Non_canon_purine_NTPase_YjjX"/>
    <property type="match status" value="1"/>
</dbReference>
<comment type="similarity">
    <text evidence="10">Belongs to the YjjX NTPase family.</text>
</comment>
<comment type="subunit">
    <text evidence="10">Homodimer.</text>
</comment>
<evidence type="ECO:0000256" key="1">
    <source>
        <dbReference type="ARBA" id="ARBA00001936"/>
    </source>
</evidence>
<protein>
    <recommendedName>
        <fullName evidence="10">Probable inosine/xanthosine triphosphatase</fullName>
        <shortName evidence="10">ITPase/XTPase</shortName>
        <ecNumber evidence="10">3.6.1.73</ecNumber>
    </recommendedName>
    <alternativeName>
        <fullName evidence="10">Non-canonical purine NTP phosphatase</fullName>
    </alternativeName>
    <alternativeName>
        <fullName evidence="10">Non-standard purine NTP phosphatase</fullName>
    </alternativeName>
    <alternativeName>
        <fullName evidence="10">Nucleoside-triphosphate phosphatase</fullName>
        <shortName evidence="10">NTPase</shortName>
    </alternativeName>
</protein>
<evidence type="ECO:0000256" key="2">
    <source>
        <dbReference type="ARBA" id="ARBA00022723"/>
    </source>
</evidence>
<comment type="caution">
    <text evidence="13">The sequence shown here is derived from an EMBL/GenBank/DDBJ whole genome shotgun (WGS) entry which is preliminary data.</text>
</comment>
<dbReference type="GO" id="GO:0000166">
    <property type="term" value="F:nucleotide binding"/>
    <property type="evidence" value="ECO:0007669"/>
    <property type="project" value="UniProtKB-KW"/>
</dbReference>
<dbReference type="GO" id="GO:0103023">
    <property type="term" value="F:ITPase activity"/>
    <property type="evidence" value="ECO:0007669"/>
    <property type="project" value="UniProtKB-EC"/>
</dbReference>
<dbReference type="InterPro" id="IPR002786">
    <property type="entry name" value="Non_canon_purine_NTPase"/>
</dbReference>
<name>A0A8J7YRF4_9ARCH</name>
<accession>A0A8J7YRF4</accession>
<dbReference type="EMBL" id="JAHEAC010000002">
    <property type="protein sequence ID" value="MBX8643244.1"/>
    <property type="molecule type" value="Genomic_DNA"/>
</dbReference>
<keyword evidence="6 10" id="KW-0546">Nucleotide metabolism</keyword>
<dbReference type="PANTHER" id="PTHR34699:SF2">
    <property type="entry name" value="NON-CANONICAL PURINE NTP PHOSPHATASE_PRRC1 DOMAIN-CONTAINING PROTEIN"/>
    <property type="match status" value="1"/>
</dbReference>
<evidence type="ECO:0000256" key="4">
    <source>
        <dbReference type="ARBA" id="ARBA00022801"/>
    </source>
</evidence>
<dbReference type="Gene3D" id="3.40.50.620">
    <property type="entry name" value="HUPs"/>
    <property type="match status" value="1"/>
</dbReference>
<keyword evidence="2 10" id="KW-0479">Metal-binding</keyword>
<feature type="binding site" evidence="10">
    <location>
        <position position="190"/>
    </location>
    <ligand>
        <name>Mg(2+)</name>
        <dbReference type="ChEBI" id="CHEBI:18420"/>
    </ligand>
</feature>
<keyword evidence="3 10" id="KW-0547">Nucleotide-binding</keyword>
<dbReference type="NCBIfam" id="NF001985">
    <property type="entry name" value="PRK00777.1"/>
    <property type="match status" value="1"/>
</dbReference>
<evidence type="ECO:0000256" key="9">
    <source>
        <dbReference type="ARBA" id="ARBA00048781"/>
    </source>
</evidence>
<comment type="catalytic activity">
    <reaction evidence="9 10">
        <text>XTP + H2O = XDP + phosphate + H(+)</text>
        <dbReference type="Rhea" id="RHEA:28406"/>
        <dbReference type="ChEBI" id="CHEBI:15377"/>
        <dbReference type="ChEBI" id="CHEBI:15378"/>
        <dbReference type="ChEBI" id="CHEBI:43474"/>
        <dbReference type="ChEBI" id="CHEBI:59884"/>
        <dbReference type="ChEBI" id="CHEBI:61314"/>
        <dbReference type="EC" id="3.6.1.73"/>
    </reaction>
</comment>
<evidence type="ECO:0000313" key="13">
    <source>
        <dbReference type="EMBL" id="MBX8643244.1"/>
    </source>
</evidence>
<evidence type="ECO:0000259" key="12">
    <source>
        <dbReference type="Pfam" id="PF01931"/>
    </source>
</evidence>
<dbReference type="InterPro" id="IPR029001">
    <property type="entry name" value="ITPase-like_fam"/>
</dbReference>
<comment type="cofactor">
    <cofactor evidence="10">
        <name>Mg(2+)</name>
        <dbReference type="ChEBI" id="CHEBI:18420"/>
    </cofactor>
    <cofactor evidence="10">
        <name>Mn(2+)</name>
        <dbReference type="ChEBI" id="CHEBI:29035"/>
    </cofactor>
    <text evidence="10">Binds 1 divalent metal cation per subunit; can use either Mg(2+) or Mn(2+).</text>
</comment>
<comment type="function">
    <text evidence="10">Phosphatase that hydrolyzes non-canonical purine nucleotides such as XTP and ITP to their respective diphosphate derivatives. Probably excludes non-canonical purines from DNA/RNA precursor pool, thus preventing their incorporation into DNA/RNA and avoiding chromosomal lesions.</text>
</comment>
<dbReference type="NCBIfam" id="TIGR00125">
    <property type="entry name" value="cyt_tran_rel"/>
    <property type="match status" value="1"/>
</dbReference>
<dbReference type="Pfam" id="PF01931">
    <property type="entry name" value="NTPase_I-T"/>
    <property type="match status" value="1"/>
</dbReference>
<evidence type="ECO:0000259" key="11">
    <source>
        <dbReference type="Pfam" id="PF01467"/>
    </source>
</evidence>
<sequence>MTEFGVCLGGTFNVLHDGHKLLLRTAFGMGEPVIIGLTSDRMAMEHRERVRNYADRYRTLRNYCLKVGRSFRIVELNDPYGPSVELPGLRHIVVSSGTKSTASEINRMRESNGLKALEITTVPLIAAADGLPISSTRILSGECDRHGNILRVLNIGIGSENSSKVSGVRDAFRLYRTEFRRVSFHCKSTESGVPEQPVGDEIARGAISRAREALRGNDLGVGIEAGLIDGLLPGTRFDVQFCAIADRSGRFTYGQGIGFSYPPIVLERMEREGRTVGDIVSDISGLRNVGSGIGAVGFLSKRRLTRRQITRDAVIAALIPRLNRELYLERT</sequence>
<evidence type="ECO:0000256" key="10">
    <source>
        <dbReference type="HAMAP-Rule" id="MF_00648"/>
    </source>
</evidence>
<dbReference type="NCBIfam" id="TIGR00258">
    <property type="entry name" value="inosine/xanthosine triphosphatase"/>
    <property type="match status" value="1"/>
</dbReference>
<dbReference type="EC" id="3.6.1.73" evidence="10"/>